<feature type="transmembrane region" description="Helical" evidence="1">
    <location>
        <begin position="163"/>
        <end position="186"/>
    </location>
</feature>
<protein>
    <submittedName>
        <fullName evidence="2">Uncharacterized protein</fullName>
    </submittedName>
</protein>
<accession>X6M2B5</accession>
<name>X6M2B5_RETFI</name>
<organism evidence="2 3">
    <name type="scientific">Reticulomyxa filosa</name>
    <dbReference type="NCBI Taxonomy" id="46433"/>
    <lineage>
        <taxon>Eukaryota</taxon>
        <taxon>Sar</taxon>
        <taxon>Rhizaria</taxon>
        <taxon>Retaria</taxon>
        <taxon>Foraminifera</taxon>
        <taxon>Monothalamids</taxon>
        <taxon>Reticulomyxidae</taxon>
        <taxon>Reticulomyxa</taxon>
    </lineage>
</organism>
<feature type="non-terminal residue" evidence="2">
    <location>
        <position position="197"/>
    </location>
</feature>
<keyword evidence="3" id="KW-1185">Reference proteome</keyword>
<evidence type="ECO:0000313" key="3">
    <source>
        <dbReference type="Proteomes" id="UP000023152"/>
    </source>
</evidence>
<dbReference type="Proteomes" id="UP000023152">
    <property type="component" value="Unassembled WGS sequence"/>
</dbReference>
<evidence type="ECO:0000313" key="2">
    <source>
        <dbReference type="EMBL" id="ETO07120.1"/>
    </source>
</evidence>
<keyword evidence="1" id="KW-0812">Transmembrane</keyword>
<proteinExistence type="predicted"/>
<sequence length="197" mass="23179">MLKGVNWTKHFFTQLLIRSQYPTFARKELSSVFSQLQWERSKGQFAQPFNETFRKRYNHFEEKLTADDYNCYKEDKQDIPPLLTAALSISISVSHNEKLPGYVLKQTCTYIVYVMDNPSGNKPVFMSFAQNRNIQIFTKSIFHKFTSGARIHTTDETIARLCFHWLGTLQITKSSLLFLLLVYLLIFMKNVKHYTRI</sequence>
<dbReference type="EMBL" id="ASPP01026490">
    <property type="protein sequence ID" value="ETO07120.1"/>
    <property type="molecule type" value="Genomic_DNA"/>
</dbReference>
<keyword evidence="1" id="KW-0472">Membrane</keyword>
<gene>
    <name evidence="2" type="ORF">RFI_30272</name>
</gene>
<evidence type="ECO:0000256" key="1">
    <source>
        <dbReference type="SAM" id="Phobius"/>
    </source>
</evidence>
<dbReference type="AlphaFoldDB" id="X6M2B5"/>
<comment type="caution">
    <text evidence="2">The sequence shown here is derived from an EMBL/GenBank/DDBJ whole genome shotgun (WGS) entry which is preliminary data.</text>
</comment>
<reference evidence="2 3" key="1">
    <citation type="journal article" date="2013" name="Curr. Biol.">
        <title>The Genome of the Foraminiferan Reticulomyxa filosa.</title>
        <authorList>
            <person name="Glockner G."/>
            <person name="Hulsmann N."/>
            <person name="Schleicher M."/>
            <person name="Noegel A.A."/>
            <person name="Eichinger L."/>
            <person name="Gallinger C."/>
            <person name="Pawlowski J."/>
            <person name="Sierra R."/>
            <person name="Euteneuer U."/>
            <person name="Pillet L."/>
            <person name="Moustafa A."/>
            <person name="Platzer M."/>
            <person name="Groth M."/>
            <person name="Szafranski K."/>
            <person name="Schliwa M."/>
        </authorList>
    </citation>
    <scope>NUCLEOTIDE SEQUENCE [LARGE SCALE GENOMIC DNA]</scope>
</reference>
<keyword evidence="1" id="KW-1133">Transmembrane helix</keyword>